<dbReference type="GO" id="GO:0046872">
    <property type="term" value="F:metal ion binding"/>
    <property type="evidence" value="ECO:0007669"/>
    <property type="project" value="UniProtKB-KW"/>
</dbReference>
<dbReference type="FunFam" id="3.30.450.90:FF:000001">
    <property type="entry name" value="Type II secretion system ATPase GspE"/>
    <property type="match status" value="1"/>
</dbReference>
<evidence type="ECO:0000256" key="12">
    <source>
        <dbReference type="ARBA" id="ARBA00022927"/>
    </source>
</evidence>
<comment type="cofactor">
    <cofactor evidence="1">
        <name>Zn(2+)</name>
        <dbReference type="ChEBI" id="CHEBI:29105"/>
    </cofactor>
</comment>
<evidence type="ECO:0000256" key="5">
    <source>
        <dbReference type="ARBA" id="ARBA00022448"/>
    </source>
</evidence>
<dbReference type="SMART" id="SM00382">
    <property type="entry name" value="AAA"/>
    <property type="match status" value="1"/>
</dbReference>
<evidence type="ECO:0000256" key="16">
    <source>
        <dbReference type="RuleBase" id="RU366070"/>
    </source>
</evidence>
<evidence type="ECO:0000256" key="4">
    <source>
        <dbReference type="ARBA" id="ARBA00006611"/>
    </source>
</evidence>
<evidence type="ECO:0000256" key="1">
    <source>
        <dbReference type="ARBA" id="ARBA00001947"/>
    </source>
</evidence>
<dbReference type="GO" id="GO:0008564">
    <property type="term" value="F:protein-exporting ATPase activity"/>
    <property type="evidence" value="ECO:0007669"/>
    <property type="project" value="UniProtKB-EC"/>
</dbReference>
<keyword evidence="7" id="KW-0997">Cell inner membrane</keyword>
<keyword evidence="6" id="KW-1003">Cell membrane</keyword>
<organism evidence="18 19">
    <name type="scientific">Pseudoteredinibacter isoporae</name>
    <dbReference type="NCBI Taxonomy" id="570281"/>
    <lineage>
        <taxon>Bacteria</taxon>
        <taxon>Pseudomonadati</taxon>
        <taxon>Pseudomonadota</taxon>
        <taxon>Gammaproteobacteria</taxon>
        <taxon>Cellvibrionales</taxon>
        <taxon>Cellvibrionaceae</taxon>
        <taxon>Pseudoteredinibacter</taxon>
    </lineage>
</organism>
<evidence type="ECO:0000313" key="18">
    <source>
        <dbReference type="EMBL" id="MBB6521871.1"/>
    </source>
</evidence>
<dbReference type="SUPFAM" id="SSF52540">
    <property type="entry name" value="P-loop containing nucleoside triphosphate hydrolases"/>
    <property type="match status" value="1"/>
</dbReference>
<dbReference type="FunCoup" id="A0A7X0JV47">
    <property type="interactions" value="292"/>
</dbReference>
<dbReference type="InParanoid" id="A0A7X0JV47"/>
<name>A0A7X0JV47_9GAMM</name>
<evidence type="ECO:0000256" key="2">
    <source>
        <dbReference type="ARBA" id="ARBA00003288"/>
    </source>
</evidence>
<dbReference type="Gene3D" id="3.30.450.90">
    <property type="match status" value="1"/>
</dbReference>
<protein>
    <recommendedName>
        <fullName evidence="16">Type II secretion system protein E</fullName>
        <shortName evidence="16">T2SS protein E</shortName>
    </recommendedName>
    <alternativeName>
        <fullName evidence="16">Type II traffic warden ATPase</fullName>
    </alternativeName>
</protein>
<proteinExistence type="inferred from homology"/>
<dbReference type="Pfam" id="PF00437">
    <property type="entry name" value="T2SSE"/>
    <property type="match status" value="1"/>
</dbReference>
<accession>A0A7X0JV47</accession>
<keyword evidence="5 16" id="KW-0813">Transport</keyword>
<keyword evidence="12 16" id="KW-0653">Protein transport</keyword>
<dbReference type="GO" id="GO:0016887">
    <property type="term" value="F:ATP hydrolysis activity"/>
    <property type="evidence" value="ECO:0007669"/>
    <property type="project" value="TreeGrafter"/>
</dbReference>
<dbReference type="PROSITE" id="PS00662">
    <property type="entry name" value="T2SP_E"/>
    <property type="match status" value="1"/>
</dbReference>
<dbReference type="EMBL" id="JACHHT010000002">
    <property type="protein sequence ID" value="MBB6521871.1"/>
    <property type="molecule type" value="Genomic_DNA"/>
</dbReference>
<dbReference type="NCBIfam" id="TIGR02533">
    <property type="entry name" value="type_II_gspE"/>
    <property type="match status" value="1"/>
</dbReference>
<comment type="catalytic activity">
    <reaction evidence="15">
        <text>ATP + H2O + cellular proteinSide 1 = ADP + phosphate + cellular proteinSide 2.</text>
        <dbReference type="EC" id="7.4.2.8"/>
    </reaction>
</comment>
<dbReference type="Gene3D" id="3.30.300.160">
    <property type="entry name" value="Type II secretion system, protein E, N-terminal domain"/>
    <property type="match status" value="1"/>
</dbReference>
<dbReference type="CDD" id="cd01129">
    <property type="entry name" value="PulE-GspE-like"/>
    <property type="match status" value="1"/>
</dbReference>
<keyword evidence="14" id="KW-0472">Membrane</keyword>
<evidence type="ECO:0000256" key="3">
    <source>
        <dbReference type="ARBA" id="ARBA00004533"/>
    </source>
</evidence>
<dbReference type="InterPro" id="IPR013369">
    <property type="entry name" value="T2SS_GspE"/>
</dbReference>
<dbReference type="InterPro" id="IPR037257">
    <property type="entry name" value="T2SS_E_N_sf"/>
</dbReference>
<dbReference type="GO" id="GO:0005886">
    <property type="term" value="C:plasma membrane"/>
    <property type="evidence" value="ECO:0007669"/>
    <property type="project" value="UniProtKB-SubCell"/>
</dbReference>
<gene>
    <name evidence="18" type="ORF">HNR48_002156</name>
</gene>
<dbReference type="Pfam" id="PF22341">
    <property type="entry name" value="GSPE_N1E"/>
    <property type="match status" value="1"/>
</dbReference>
<keyword evidence="11 16" id="KW-0067">ATP-binding</keyword>
<evidence type="ECO:0000256" key="6">
    <source>
        <dbReference type="ARBA" id="ARBA00022475"/>
    </source>
</evidence>
<dbReference type="InterPro" id="IPR001482">
    <property type="entry name" value="T2SS/T4SS_dom"/>
</dbReference>
<dbReference type="InterPro" id="IPR054757">
    <property type="entry name" value="GSPE_N1E"/>
</dbReference>
<evidence type="ECO:0000256" key="10">
    <source>
        <dbReference type="ARBA" id="ARBA00022833"/>
    </source>
</evidence>
<dbReference type="GO" id="GO:0015628">
    <property type="term" value="P:protein secretion by the type II secretion system"/>
    <property type="evidence" value="ECO:0007669"/>
    <property type="project" value="UniProtKB-UniRule"/>
</dbReference>
<dbReference type="Proteomes" id="UP000528457">
    <property type="component" value="Unassembled WGS sequence"/>
</dbReference>
<dbReference type="SUPFAM" id="SSF160246">
    <property type="entry name" value="EspE N-terminal domain-like"/>
    <property type="match status" value="1"/>
</dbReference>
<dbReference type="RefSeq" id="WP_166847343.1">
    <property type="nucleotide sequence ID" value="NZ_JAAONY010000002.1"/>
</dbReference>
<dbReference type="InterPro" id="IPR003593">
    <property type="entry name" value="AAA+_ATPase"/>
</dbReference>
<keyword evidence="10" id="KW-0862">Zinc</keyword>
<evidence type="ECO:0000256" key="11">
    <source>
        <dbReference type="ARBA" id="ARBA00022840"/>
    </source>
</evidence>
<evidence type="ECO:0000256" key="14">
    <source>
        <dbReference type="ARBA" id="ARBA00023136"/>
    </source>
</evidence>
<evidence type="ECO:0000256" key="13">
    <source>
        <dbReference type="ARBA" id="ARBA00022967"/>
    </source>
</evidence>
<keyword evidence="8" id="KW-0479">Metal-binding</keyword>
<dbReference type="InterPro" id="IPR027417">
    <property type="entry name" value="P-loop_NTPase"/>
</dbReference>
<comment type="subcellular location">
    <subcellularLocation>
        <location evidence="3 16">Cell inner membrane</location>
    </subcellularLocation>
</comment>
<dbReference type="GO" id="GO:0005524">
    <property type="term" value="F:ATP binding"/>
    <property type="evidence" value="ECO:0007669"/>
    <property type="project" value="UniProtKB-UniRule"/>
</dbReference>
<evidence type="ECO:0000256" key="9">
    <source>
        <dbReference type="ARBA" id="ARBA00022741"/>
    </source>
</evidence>
<dbReference type="GO" id="GO:0015627">
    <property type="term" value="C:type II protein secretion system complex"/>
    <property type="evidence" value="ECO:0007669"/>
    <property type="project" value="UniProtKB-UniRule"/>
</dbReference>
<evidence type="ECO:0000256" key="7">
    <source>
        <dbReference type="ARBA" id="ARBA00022519"/>
    </source>
</evidence>
<sequence>MSIADSVLPFSYAKRHQLLMGQGELGLCIYHAEPIQTAVYSELCRYFKQALPIEQLEASTFAKLMAQTYEASSSASREVMDEIDADQSLASLQESMREAEDLLEQEDEAPIVRLINAILAEAIQKAASDIHLEVYEKSLCVRFRVDGVLSEVARPKRELASLLTSRVKVMAGLDIAEKRVPQDGRISLRLGGREIDVRVSTLPSVHGERLVMRLLDKQSGRMDLSSLGLSPVVRSKLLELLQFPHGIVLVTGPTGSGKSTTLYAGLTTINNKEKNILTVEDPVEFHVQGIGQTQVNEKSGMSFAKGLRAILRQDPDVVMVGEIRDIETMKIAVQASLTGHLVLSTLHTNSAVGAVTRLMDMGVEPFLLSSSLLAVLAQRLVRRLCVNCREEYRPDAADLRRYELELGDGQILYRASQDGCEACDHSGYRGRTGIYELVVVDQIIKQLIHDEAAEKDILDYTRKSQASMLHDGWEKVLSGETSLAEVLRVVQEI</sequence>
<evidence type="ECO:0000256" key="8">
    <source>
        <dbReference type="ARBA" id="ARBA00022723"/>
    </source>
</evidence>
<dbReference type="PANTHER" id="PTHR30258">
    <property type="entry name" value="TYPE II SECRETION SYSTEM PROTEIN GSPE-RELATED"/>
    <property type="match status" value="1"/>
</dbReference>
<comment type="similarity">
    <text evidence="4 16">Belongs to the GSP E family.</text>
</comment>
<dbReference type="PANTHER" id="PTHR30258:SF27">
    <property type="entry name" value="BACTERIOPHAGE ADSORPTION PROTEIN B-RELATED"/>
    <property type="match status" value="1"/>
</dbReference>
<feature type="domain" description="Bacterial type II secretion system protein E" evidence="17">
    <location>
        <begin position="311"/>
        <end position="325"/>
    </location>
</feature>
<comment type="function">
    <text evidence="2 16">ATPase component of the type II secretion system required for the energy-dependent secretion of extracellular factors such as proteases and toxins from the periplasm. Acts as a molecular motor to provide the energy that is required for assembly of the pseudopilus and the extrusion of substrates generated in the cytoplasm.</text>
</comment>
<reference evidence="18 19" key="1">
    <citation type="submission" date="2020-08" db="EMBL/GenBank/DDBJ databases">
        <title>Genomic Encyclopedia of Type Strains, Phase IV (KMG-IV): sequencing the most valuable type-strain genomes for metagenomic binning, comparative biology and taxonomic classification.</title>
        <authorList>
            <person name="Goeker M."/>
        </authorList>
    </citation>
    <scope>NUCLEOTIDE SEQUENCE [LARGE SCALE GENOMIC DNA]</scope>
    <source>
        <strain evidence="18 19">DSM 22368</strain>
    </source>
</reference>
<keyword evidence="9 16" id="KW-0547">Nucleotide-binding</keyword>
<evidence type="ECO:0000313" key="19">
    <source>
        <dbReference type="Proteomes" id="UP000528457"/>
    </source>
</evidence>
<dbReference type="Gene3D" id="3.40.50.300">
    <property type="entry name" value="P-loop containing nucleotide triphosphate hydrolases"/>
    <property type="match status" value="1"/>
</dbReference>
<dbReference type="FunFam" id="3.40.50.300:FF:000398">
    <property type="entry name" value="Type IV pilus assembly ATPase PilB"/>
    <property type="match status" value="1"/>
</dbReference>
<keyword evidence="13" id="KW-1278">Translocase</keyword>
<evidence type="ECO:0000259" key="17">
    <source>
        <dbReference type="PROSITE" id="PS00662"/>
    </source>
</evidence>
<dbReference type="AlphaFoldDB" id="A0A7X0JV47"/>
<comment type="caution">
    <text evidence="18">The sequence shown here is derived from an EMBL/GenBank/DDBJ whole genome shotgun (WGS) entry which is preliminary data.</text>
</comment>
<keyword evidence="19" id="KW-1185">Reference proteome</keyword>
<evidence type="ECO:0000256" key="15">
    <source>
        <dbReference type="ARBA" id="ARBA00034006"/>
    </source>
</evidence>